<name>A0A517T029_9BACT</name>
<feature type="domain" description="DUF58" evidence="3">
    <location>
        <begin position="299"/>
        <end position="380"/>
    </location>
</feature>
<feature type="region of interest" description="Disordered" evidence="1">
    <location>
        <begin position="1"/>
        <end position="65"/>
    </location>
</feature>
<dbReference type="Proteomes" id="UP000315003">
    <property type="component" value="Chromosome"/>
</dbReference>
<keyword evidence="2" id="KW-0812">Transmembrane</keyword>
<feature type="compositionally biased region" description="Basic and acidic residues" evidence="1">
    <location>
        <begin position="11"/>
        <end position="38"/>
    </location>
</feature>
<dbReference type="EMBL" id="CP036272">
    <property type="protein sequence ID" value="QDT61756.1"/>
    <property type="molecule type" value="Genomic_DNA"/>
</dbReference>
<dbReference type="AlphaFoldDB" id="A0A517T029"/>
<evidence type="ECO:0000256" key="1">
    <source>
        <dbReference type="SAM" id="MobiDB-lite"/>
    </source>
</evidence>
<evidence type="ECO:0000256" key="2">
    <source>
        <dbReference type="SAM" id="Phobius"/>
    </source>
</evidence>
<proteinExistence type="predicted"/>
<dbReference type="InterPro" id="IPR002881">
    <property type="entry name" value="DUF58"/>
</dbReference>
<dbReference type="Pfam" id="PF01882">
    <property type="entry name" value="DUF58"/>
    <property type="match status" value="1"/>
</dbReference>
<feature type="region of interest" description="Disordered" evidence="1">
    <location>
        <begin position="470"/>
        <end position="504"/>
    </location>
</feature>
<dbReference type="PANTHER" id="PTHR34351:SF1">
    <property type="entry name" value="SLR1927 PROTEIN"/>
    <property type="match status" value="1"/>
</dbReference>
<organism evidence="4 5">
    <name type="scientific">Stieleria bergensis</name>
    <dbReference type="NCBI Taxonomy" id="2528025"/>
    <lineage>
        <taxon>Bacteria</taxon>
        <taxon>Pseudomonadati</taxon>
        <taxon>Planctomycetota</taxon>
        <taxon>Planctomycetia</taxon>
        <taxon>Pirellulales</taxon>
        <taxon>Pirellulaceae</taxon>
        <taxon>Stieleria</taxon>
    </lineage>
</organism>
<evidence type="ECO:0000313" key="4">
    <source>
        <dbReference type="EMBL" id="QDT61756.1"/>
    </source>
</evidence>
<accession>A0A517T029</accession>
<keyword evidence="5" id="KW-1185">Reference proteome</keyword>
<sequence>MTVPSASVESLENRRQGPEPSGRLRDGQAIDSVGRDSVSEFSALSGDGRPDHDPSAPCGASDPVPVSAPPEWPVHRYYSSVTRLGYHTAFVTVFAMGGGAARGFNLLLLLAALLVGVALVHWRLGRRQVRCLSMSQESLPSTHAGQLFSLRYQIFNRGRWLPLWMIRIDQMIHPLITSTVATLESDQDYRRLSLTSGGGYVPSRSALPVEVQCCVSYRGVYQPGVLLGSSTFPFGLVNFFQEQQRVVNGDEITADQLLFVYPTLLPQSNHLQRWLGTLEGEHRASTTANSQQGEFMGLRPWQHGDLLKNVHWRTSARMRQPAVRQFQRQNRRQVWLVVDGAMATHQYRNAFMYERTLQLATTLIQHWQSSQSAGDSVEVSLSVIDHWTTLPHEATGEDDGQAHDVRKLLGSLDHFSDCASDIKPVLRRLAVSHPLILEDDSSPRTYGCLFDALAKQFDDQRRPQVVVISGRPNPISLDPSVDPTGSALPGLSSQSSPTDNQSKQWRGLARKLDITWLDLVNDPQWRWTRKRSFNQIQSPELAESRQAERQEAT</sequence>
<evidence type="ECO:0000259" key="3">
    <source>
        <dbReference type="Pfam" id="PF01882"/>
    </source>
</evidence>
<reference evidence="4 5" key="1">
    <citation type="submission" date="2019-02" db="EMBL/GenBank/DDBJ databases">
        <title>Deep-cultivation of Planctomycetes and their phenomic and genomic characterization uncovers novel biology.</title>
        <authorList>
            <person name="Wiegand S."/>
            <person name="Jogler M."/>
            <person name="Boedeker C."/>
            <person name="Pinto D."/>
            <person name="Vollmers J."/>
            <person name="Rivas-Marin E."/>
            <person name="Kohn T."/>
            <person name="Peeters S.H."/>
            <person name="Heuer A."/>
            <person name="Rast P."/>
            <person name="Oberbeckmann S."/>
            <person name="Bunk B."/>
            <person name="Jeske O."/>
            <person name="Meyerdierks A."/>
            <person name="Storesund J.E."/>
            <person name="Kallscheuer N."/>
            <person name="Luecker S."/>
            <person name="Lage O.M."/>
            <person name="Pohl T."/>
            <person name="Merkel B.J."/>
            <person name="Hornburger P."/>
            <person name="Mueller R.-W."/>
            <person name="Bruemmer F."/>
            <person name="Labrenz M."/>
            <person name="Spormann A.M."/>
            <person name="Op den Camp H."/>
            <person name="Overmann J."/>
            <person name="Amann R."/>
            <person name="Jetten M.S.M."/>
            <person name="Mascher T."/>
            <person name="Medema M.H."/>
            <person name="Devos D.P."/>
            <person name="Kaster A.-K."/>
            <person name="Ovreas L."/>
            <person name="Rohde M."/>
            <person name="Galperin M.Y."/>
            <person name="Jogler C."/>
        </authorList>
    </citation>
    <scope>NUCLEOTIDE SEQUENCE [LARGE SCALE GENOMIC DNA]</scope>
    <source>
        <strain evidence="4 5">SV_7m_r</strain>
    </source>
</reference>
<keyword evidence="2" id="KW-1133">Transmembrane helix</keyword>
<feature type="compositionally biased region" description="Polar residues" evidence="1">
    <location>
        <begin position="491"/>
        <end position="504"/>
    </location>
</feature>
<dbReference type="PANTHER" id="PTHR34351">
    <property type="entry name" value="SLR1927 PROTEIN-RELATED"/>
    <property type="match status" value="1"/>
</dbReference>
<protein>
    <recommendedName>
        <fullName evidence="3">DUF58 domain-containing protein</fullName>
    </recommendedName>
</protein>
<keyword evidence="2" id="KW-0472">Membrane</keyword>
<evidence type="ECO:0000313" key="5">
    <source>
        <dbReference type="Proteomes" id="UP000315003"/>
    </source>
</evidence>
<feature type="compositionally biased region" description="Polar residues" evidence="1">
    <location>
        <begin position="1"/>
        <end position="10"/>
    </location>
</feature>
<feature type="transmembrane region" description="Helical" evidence="2">
    <location>
        <begin position="107"/>
        <end position="124"/>
    </location>
</feature>
<dbReference type="OrthoDB" id="9812729at2"/>
<gene>
    <name evidence="4" type="ORF">SV7mr_42960</name>
</gene>